<dbReference type="InterPro" id="IPR015942">
    <property type="entry name" value="Asp/Glu/hydantoin_racemase"/>
</dbReference>
<evidence type="ECO:0000313" key="1">
    <source>
        <dbReference type="EMBL" id="MEC5425224.1"/>
    </source>
</evidence>
<dbReference type="Gene3D" id="3.40.50.1860">
    <property type="match status" value="2"/>
</dbReference>
<sequence>MSQSKLGILMLDTIFHRPIGDIGNPETFTFPVEFEVVEKATIERVMKKSDSSLIEPFIQAAKRLERNGVKAITTSCGFLALFQQDIQRQLKIPFFSSSLMQIPMVHHLTGGTVGVLTARKESLTHKHLQGVNAQHTPIVMAGMDHMPAFTKAIVDETHALDMEAVSLEMKQVTFSLLEDRPDIRAIVLECTNMPPYRDALREATHLPVFDITTLANYVYRSFD</sequence>
<proteinExistence type="predicted"/>
<dbReference type="Pfam" id="PF01177">
    <property type="entry name" value="Asp_Glu_race"/>
    <property type="match status" value="1"/>
</dbReference>
<accession>A0ABU6KLD3</accession>
<dbReference type="RefSeq" id="WP_327608776.1">
    <property type="nucleotide sequence ID" value="NZ_JARZFX010000011.1"/>
</dbReference>
<gene>
    <name evidence="1" type="ORF">QGM71_17195</name>
</gene>
<dbReference type="Proteomes" id="UP001335737">
    <property type="component" value="Unassembled WGS sequence"/>
</dbReference>
<reference evidence="1 2" key="1">
    <citation type="journal article" date="2024" name="Int. J. Syst. Evol. Microbiol.">
        <title>Virgibacillus tibetensis sp. nov., isolated from salt lake on the Tibetan Plateau of China.</title>
        <authorList>
            <person name="Phurbu D."/>
            <person name="Liu Z.-X."/>
            <person name="Wang R."/>
            <person name="Zheng Y.-Y."/>
            <person name="Liu H.-C."/>
            <person name="Zhou Y.-G."/>
            <person name="Yu Y.-J."/>
            <person name="Li A.-H."/>
        </authorList>
    </citation>
    <scope>NUCLEOTIDE SEQUENCE [LARGE SCALE GENOMIC DNA]</scope>
    <source>
        <strain evidence="1 2">C22-A2</strain>
    </source>
</reference>
<protein>
    <submittedName>
        <fullName evidence="1">Aspartate/glutamate racemase family protein</fullName>
    </submittedName>
</protein>
<comment type="caution">
    <text evidence="1">The sequence shown here is derived from an EMBL/GenBank/DDBJ whole genome shotgun (WGS) entry which is preliminary data.</text>
</comment>
<organism evidence="1 2">
    <name type="scientific">Virgibacillus tibetensis</name>
    <dbReference type="NCBI Taxonomy" id="3042313"/>
    <lineage>
        <taxon>Bacteria</taxon>
        <taxon>Bacillati</taxon>
        <taxon>Bacillota</taxon>
        <taxon>Bacilli</taxon>
        <taxon>Bacillales</taxon>
        <taxon>Bacillaceae</taxon>
        <taxon>Virgibacillus</taxon>
    </lineage>
</organism>
<dbReference type="InterPro" id="IPR001920">
    <property type="entry name" value="Asp/Glu_race"/>
</dbReference>
<dbReference type="NCBIfam" id="NF005679">
    <property type="entry name" value="PRK07475.1"/>
    <property type="match status" value="1"/>
</dbReference>
<evidence type="ECO:0000313" key="2">
    <source>
        <dbReference type="Proteomes" id="UP001335737"/>
    </source>
</evidence>
<keyword evidence="2" id="KW-1185">Reference proteome</keyword>
<dbReference type="EMBL" id="JARZFX010000011">
    <property type="protein sequence ID" value="MEC5425224.1"/>
    <property type="molecule type" value="Genomic_DNA"/>
</dbReference>
<name>A0ABU6KLD3_9BACI</name>